<reference evidence="6 7" key="1">
    <citation type="submission" date="2018-07" db="EMBL/GenBank/DDBJ databases">
        <title>Streptomyces species from bats.</title>
        <authorList>
            <person name="Dunlap C."/>
        </authorList>
    </citation>
    <scope>NUCLEOTIDE SEQUENCE [LARGE SCALE GENOMIC DNA]</scope>
    <source>
        <strain evidence="6 7">AC230</strain>
    </source>
</reference>
<dbReference type="Pfam" id="PF02837">
    <property type="entry name" value="Glyco_hydro_2_N"/>
    <property type="match status" value="1"/>
</dbReference>
<dbReference type="SUPFAM" id="SSF51445">
    <property type="entry name" value="(Trans)glycosidases"/>
    <property type="match status" value="1"/>
</dbReference>
<keyword evidence="3" id="KW-0326">Glycosidase</keyword>
<dbReference type="Proteomes" id="UP000253741">
    <property type="component" value="Unassembled WGS sequence"/>
</dbReference>
<dbReference type="Pfam" id="PF00703">
    <property type="entry name" value="Glyco_hydro_2"/>
    <property type="match status" value="1"/>
</dbReference>
<proteinExistence type="inferred from homology"/>
<dbReference type="InterPro" id="IPR017853">
    <property type="entry name" value="GH"/>
</dbReference>
<dbReference type="AlphaFoldDB" id="A0A370BDA3"/>
<dbReference type="PANTHER" id="PTHR42732">
    <property type="entry name" value="BETA-GALACTOSIDASE"/>
    <property type="match status" value="1"/>
</dbReference>
<dbReference type="PRINTS" id="PR00132">
    <property type="entry name" value="GLHYDRLASE2"/>
</dbReference>
<comment type="caution">
    <text evidence="6">The sequence shown here is derived from an EMBL/GenBank/DDBJ whole genome shotgun (WGS) entry which is preliminary data.</text>
</comment>
<dbReference type="SUPFAM" id="SSF49785">
    <property type="entry name" value="Galactose-binding domain-like"/>
    <property type="match status" value="2"/>
</dbReference>
<dbReference type="PANTHER" id="PTHR42732:SF1">
    <property type="entry name" value="BETA-MANNOSIDASE"/>
    <property type="match status" value="1"/>
</dbReference>
<sequence>MRHRSTVNRAWRFALGEHPGAQREDFDDAHWQEVGLPHSFSLPYFQEQTFYIGAGWYRRTLTLDERQLSGVVRLDFEGAFQTADIYVNGVLAGRHEGGYTGFAVDIGALARPGANSVAVRVDNTWHPEIAPLAGEHAFSGGLYRDVWLDTMSPLHVDWYGTRVTTPGLDRDEPSVCVETEVRNAGERPVRARLITRVLAPDDTVVATLESEETEWPSGVTTVTRTSGVLPGVRLWSPETPVLYRAVSLLVTPRGETADRYETLFGFRHFAWTADRGFFLNGAHRYLLGANVHQDQAGWGDAVTNRSIRRDLELIGEAGFDLVRGSHYPHDPAFATYADELGLLVWSEGVFWGTGPGGHSPWSGGAYPVAGQHRAGFENSVRTQLAEMIRINRNSPSVVAWSMGNEAFFCDPEVLPEVRRLLGELVALSHALDPTRPAAVGGAQRGEIDRIGDIAGYNGDGAWMYPDPGVASIVSEYGSVMEDRPGSYGPGRGELTEGAGPAEDDPFPWRYPWRSGEVIWCGFDHGSIAGRRFGSMGIVDYARLPKRSWYWYRDAYRNVPPPVRPEPGEPRLLLLDADRTTLESSDGTDDLHLTVTLADAGGVAVSNSAPVTLTIESGPGEFATGRRIRFGSATEAGDDSRGACVVRDGRAAAFFRSYHAGTTRIRATSPGLGDAVLDVETVDGPAFEGPSGVPLDRAAPPGAAHTAPSDAAAAPSWFGRDNPTRASSSAPGVLPRWVNDGSPATHWAPGPDDHDPWVAVDLERLVTVGRVDVVFPEPGPHRFVVEASTDRTTWTVIADRTARERPSTSRSRTVEVAGITALQVRVRLLPTEGLITGVTGLSVLGRL</sequence>
<evidence type="ECO:0000256" key="3">
    <source>
        <dbReference type="ARBA" id="ARBA00023295"/>
    </source>
</evidence>
<keyword evidence="2" id="KW-0378">Hydrolase</keyword>
<evidence type="ECO:0000313" key="7">
    <source>
        <dbReference type="Proteomes" id="UP000253741"/>
    </source>
</evidence>
<protein>
    <submittedName>
        <fullName evidence="6">Beta-galactosidase</fullName>
    </submittedName>
</protein>
<evidence type="ECO:0000259" key="5">
    <source>
        <dbReference type="PROSITE" id="PS50022"/>
    </source>
</evidence>
<gene>
    <name evidence="6" type="ORF">DVH02_02805</name>
</gene>
<dbReference type="InterPro" id="IPR006104">
    <property type="entry name" value="Glyco_hydro_2_N"/>
</dbReference>
<dbReference type="PROSITE" id="PS50022">
    <property type="entry name" value="FA58C_3"/>
    <property type="match status" value="1"/>
</dbReference>
<feature type="region of interest" description="Disordered" evidence="4">
    <location>
        <begin position="686"/>
        <end position="733"/>
    </location>
</feature>
<dbReference type="RefSeq" id="WP_114622055.1">
    <property type="nucleotide sequence ID" value="NZ_QQNA01000015.1"/>
</dbReference>
<evidence type="ECO:0000256" key="1">
    <source>
        <dbReference type="ARBA" id="ARBA00007401"/>
    </source>
</evidence>
<feature type="compositionally biased region" description="Low complexity" evidence="4">
    <location>
        <begin position="700"/>
        <end position="714"/>
    </location>
</feature>
<dbReference type="Pfam" id="PF00754">
    <property type="entry name" value="F5_F8_type_C"/>
    <property type="match status" value="1"/>
</dbReference>
<dbReference type="EMBL" id="QQNA01000015">
    <property type="protein sequence ID" value="RDG39621.1"/>
    <property type="molecule type" value="Genomic_DNA"/>
</dbReference>
<dbReference type="Gene3D" id="3.20.20.80">
    <property type="entry name" value="Glycosidases"/>
    <property type="match status" value="1"/>
</dbReference>
<feature type="domain" description="F5/8 type C" evidence="5">
    <location>
        <begin position="705"/>
        <end position="845"/>
    </location>
</feature>
<dbReference type="OrthoDB" id="9762066at2"/>
<evidence type="ECO:0000313" key="6">
    <source>
        <dbReference type="EMBL" id="RDG39621.1"/>
    </source>
</evidence>
<organism evidence="6 7">
    <name type="scientific">Streptomyces corynorhini</name>
    <dbReference type="NCBI Taxonomy" id="2282652"/>
    <lineage>
        <taxon>Bacteria</taxon>
        <taxon>Bacillati</taxon>
        <taxon>Actinomycetota</taxon>
        <taxon>Actinomycetes</taxon>
        <taxon>Kitasatosporales</taxon>
        <taxon>Streptomycetaceae</taxon>
        <taxon>Streptomyces</taxon>
    </lineage>
</organism>
<dbReference type="InterPro" id="IPR006103">
    <property type="entry name" value="Glyco_hydro_2_cat"/>
</dbReference>
<dbReference type="GO" id="GO:0005975">
    <property type="term" value="P:carbohydrate metabolic process"/>
    <property type="evidence" value="ECO:0007669"/>
    <property type="project" value="InterPro"/>
</dbReference>
<accession>A0A370BDA3</accession>
<name>A0A370BDA3_9ACTN</name>
<dbReference type="Gene3D" id="2.60.40.10">
    <property type="entry name" value="Immunoglobulins"/>
    <property type="match status" value="2"/>
</dbReference>
<dbReference type="Gene3D" id="2.60.120.260">
    <property type="entry name" value="Galactose-binding domain-like"/>
    <property type="match status" value="2"/>
</dbReference>
<evidence type="ECO:0000256" key="4">
    <source>
        <dbReference type="SAM" id="MobiDB-lite"/>
    </source>
</evidence>
<dbReference type="GO" id="GO:0004553">
    <property type="term" value="F:hydrolase activity, hydrolyzing O-glycosyl compounds"/>
    <property type="evidence" value="ECO:0007669"/>
    <property type="project" value="InterPro"/>
</dbReference>
<keyword evidence="7" id="KW-1185">Reference proteome</keyword>
<comment type="similarity">
    <text evidence="1">Belongs to the glycosyl hydrolase 2 family.</text>
</comment>
<evidence type="ECO:0000256" key="2">
    <source>
        <dbReference type="ARBA" id="ARBA00022801"/>
    </source>
</evidence>
<dbReference type="InterPro" id="IPR000421">
    <property type="entry name" value="FA58C"/>
</dbReference>
<dbReference type="InterPro" id="IPR006101">
    <property type="entry name" value="Glyco_hydro_2"/>
</dbReference>
<dbReference type="InterPro" id="IPR006102">
    <property type="entry name" value="Ig-like_GH2"/>
</dbReference>
<dbReference type="Pfam" id="PF02836">
    <property type="entry name" value="Glyco_hydro_2_C"/>
    <property type="match status" value="1"/>
</dbReference>
<dbReference type="InterPro" id="IPR008979">
    <property type="entry name" value="Galactose-bd-like_sf"/>
</dbReference>
<dbReference type="InterPro" id="IPR036156">
    <property type="entry name" value="Beta-gal/glucu_dom_sf"/>
</dbReference>
<dbReference type="SUPFAM" id="SSF49303">
    <property type="entry name" value="beta-Galactosidase/glucuronidase domain"/>
    <property type="match status" value="1"/>
</dbReference>
<dbReference type="InterPro" id="IPR013783">
    <property type="entry name" value="Ig-like_fold"/>
</dbReference>
<dbReference type="InterPro" id="IPR051913">
    <property type="entry name" value="GH2_Domain-Containing"/>
</dbReference>